<evidence type="ECO:0000313" key="2">
    <source>
        <dbReference type="EMBL" id="ABK00569.1"/>
    </source>
</evidence>
<dbReference type="EMBL" id="DQ889676">
    <property type="protein sequence ID" value="ABK00569.1"/>
    <property type="molecule type" value="Genomic_DNA"/>
</dbReference>
<keyword evidence="1" id="KW-0812">Transmembrane</keyword>
<keyword evidence="1" id="KW-1133">Transmembrane helix</keyword>
<feature type="transmembrane region" description="Helical" evidence="1">
    <location>
        <begin position="29"/>
        <end position="49"/>
    </location>
</feature>
<dbReference type="AlphaFoldDB" id="A1BYP8"/>
<proteinExistence type="predicted"/>
<protein>
    <submittedName>
        <fullName evidence="2">Uncharacterized protein</fullName>
    </submittedName>
</protein>
<evidence type="ECO:0000256" key="1">
    <source>
        <dbReference type="SAM" id="Phobius"/>
    </source>
</evidence>
<gene>
    <name evidence="2" type="ORF">BcAH187_pCER270_0107</name>
</gene>
<name>A1BYP8_BACCE</name>
<sequence>MDKGDSIMLGKVKNWLKNEDSQLSSENGMLIALAVIIVLVIGPFVWKAIQGGYDTILARFTKASSNADVNSWNK</sequence>
<organism evidence="2">
    <name type="scientific">Bacillus cereus</name>
    <dbReference type="NCBI Taxonomy" id="1396"/>
    <lineage>
        <taxon>Bacteria</taxon>
        <taxon>Bacillati</taxon>
        <taxon>Bacillota</taxon>
        <taxon>Bacilli</taxon>
        <taxon>Bacillales</taxon>
        <taxon>Bacillaceae</taxon>
        <taxon>Bacillus</taxon>
        <taxon>Bacillus cereus group</taxon>
    </lineage>
</organism>
<geneLocation type="plasmid" evidence="2">
    <name>pCER270</name>
</geneLocation>
<reference evidence="2" key="1">
    <citation type="journal article" date="2007" name="J. Bacteriol.">
        <title>Complete sequence analysis of novel plasmids from emetic and periodontal Bacillus cereus isolates reveals a common evolutionary history among the B. cereus-group plasmids, including Bacillus anthracis pXO1.</title>
        <authorList>
            <person name="Rasko D.A."/>
            <person name="Rosovitz M.J."/>
            <person name="Okstad O.A."/>
            <person name="Fouts D.E."/>
            <person name="Jiang L."/>
            <person name="Cer R.Z."/>
            <person name="Kolsto A.B."/>
            <person name="Gill S.R."/>
            <person name="Ravel J."/>
        </authorList>
    </citation>
    <scope>NUCLEOTIDE SEQUENCE</scope>
    <source>
        <strain evidence="2">AH187</strain>
        <plasmid evidence="2">pCER270</plasmid>
    </source>
</reference>
<accession>A1BYP8</accession>
<keyword evidence="1" id="KW-0472">Membrane</keyword>
<keyword evidence="2" id="KW-0614">Plasmid</keyword>
<dbReference type="RefSeq" id="WP_002029145.1">
    <property type="nucleotide sequence ID" value="NC_010924.1"/>
</dbReference>